<dbReference type="AlphaFoldDB" id="A0A644XP80"/>
<reference evidence="1" key="1">
    <citation type="submission" date="2019-08" db="EMBL/GenBank/DDBJ databases">
        <authorList>
            <person name="Kucharzyk K."/>
            <person name="Murdoch R.W."/>
            <person name="Higgins S."/>
            <person name="Loffler F."/>
        </authorList>
    </citation>
    <scope>NUCLEOTIDE SEQUENCE</scope>
</reference>
<organism evidence="1">
    <name type="scientific">bioreactor metagenome</name>
    <dbReference type="NCBI Taxonomy" id="1076179"/>
    <lineage>
        <taxon>unclassified sequences</taxon>
        <taxon>metagenomes</taxon>
        <taxon>ecological metagenomes</taxon>
    </lineage>
</organism>
<accession>A0A644XP80</accession>
<evidence type="ECO:0000313" key="1">
    <source>
        <dbReference type="EMBL" id="MPM17591.1"/>
    </source>
</evidence>
<name>A0A644XP80_9ZZZZ</name>
<proteinExistence type="predicted"/>
<sequence length="93" mass="10810">MTGTRLYVINVQKKCQWGNKLSKELEHLFLISKNSDAQMLTFFSDNPVEILNDCIERRSVKHVVLEDMGIETANLLKQLDVKSNEIEIHICKY</sequence>
<gene>
    <name evidence="1" type="ORF">SDC9_63988</name>
</gene>
<dbReference type="EMBL" id="VSSQ01002825">
    <property type="protein sequence ID" value="MPM17591.1"/>
    <property type="molecule type" value="Genomic_DNA"/>
</dbReference>
<protein>
    <submittedName>
        <fullName evidence="1">Uncharacterized protein</fullName>
    </submittedName>
</protein>
<comment type="caution">
    <text evidence="1">The sequence shown here is derived from an EMBL/GenBank/DDBJ whole genome shotgun (WGS) entry which is preliminary data.</text>
</comment>